<protein>
    <submittedName>
        <fullName evidence="1">Uncharacterized protein</fullName>
    </submittedName>
</protein>
<dbReference type="EnsemblMetazoa" id="OVOC6497.1">
    <property type="protein sequence ID" value="OVOC6497.1"/>
    <property type="gene ID" value="WBGene00243306"/>
</dbReference>
<reference evidence="1" key="2">
    <citation type="submission" date="2022-06" db="UniProtKB">
        <authorList>
            <consortium name="EnsemblMetazoa"/>
        </authorList>
    </citation>
    <scope>IDENTIFICATION</scope>
</reference>
<organism evidence="1 2">
    <name type="scientific">Onchocerca volvulus</name>
    <dbReference type="NCBI Taxonomy" id="6282"/>
    <lineage>
        <taxon>Eukaryota</taxon>
        <taxon>Metazoa</taxon>
        <taxon>Ecdysozoa</taxon>
        <taxon>Nematoda</taxon>
        <taxon>Chromadorea</taxon>
        <taxon>Rhabditida</taxon>
        <taxon>Spirurina</taxon>
        <taxon>Spiruromorpha</taxon>
        <taxon>Filarioidea</taxon>
        <taxon>Onchocercidae</taxon>
        <taxon>Onchocerca</taxon>
    </lineage>
</organism>
<evidence type="ECO:0000313" key="2">
    <source>
        <dbReference type="Proteomes" id="UP000024404"/>
    </source>
</evidence>
<dbReference type="Proteomes" id="UP000024404">
    <property type="component" value="Unassembled WGS sequence"/>
</dbReference>
<accession>A0A8R1Y1U4</accession>
<evidence type="ECO:0000313" key="1">
    <source>
        <dbReference type="EnsemblMetazoa" id="OVOC6497.1"/>
    </source>
</evidence>
<dbReference type="AlphaFoldDB" id="A0A8R1Y1U4"/>
<dbReference type="EMBL" id="CMVM020000177">
    <property type="status" value="NOT_ANNOTATED_CDS"/>
    <property type="molecule type" value="Genomic_DNA"/>
</dbReference>
<sequence length="93" mass="10907">MIARSITFFLHFNLSSESTQLRRKPDSMNKQRIGMFTYQSKSPTKITEVGMKWKILFLTSNLTDDVQMFIILSDIIRKIFKPCFDSDIPILLE</sequence>
<name>A0A8R1Y1U4_ONCVO</name>
<keyword evidence="2" id="KW-1185">Reference proteome</keyword>
<proteinExistence type="predicted"/>
<reference evidence="2" key="1">
    <citation type="submission" date="2013-10" db="EMBL/GenBank/DDBJ databases">
        <title>Genome sequencing of Onchocerca volvulus.</title>
        <authorList>
            <person name="Cotton J."/>
            <person name="Tsai J."/>
            <person name="Stanley E."/>
            <person name="Tracey A."/>
            <person name="Holroyd N."/>
            <person name="Lustigman S."/>
            <person name="Berriman M."/>
        </authorList>
    </citation>
    <scope>NUCLEOTIDE SEQUENCE</scope>
</reference>